<accession>A0A1I1DTQ9</accession>
<evidence type="ECO:0000256" key="2">
    <source>
        <dbReference type="ARBA" id="ARBA00005013"/>
    </source>
</evidence>
<dbReference type="InterPro" id="IPR006156">
    <property type="entry name" value="Dihydroneopterin_aldolase"/>
</dbReference>
<evidence type="ECO:0000256" key="4">
    <source>
        <dbReference type="ARBA" id="ARBA00022909"/>
    </source>
</evidence>
<dbReference type="InterPro" id="IPR043133">
    <property type="entry name" value="GTP-CH-I_C/QueF"/>
</dbReference>
<dbReference type="Proteomes" id="UP000199514">
    <property type="component" value="Unassembled WGS sequence"/>
</dbReference>
<dbReference type="GO" id="GO:0046654">
    <property type="term" value="P:tetrahydrofolate biosynthetic process"/>
    <property type="evidence" value="ECO:0007669"/>
    <property type="project" value="UniProtKB-UniRule"/>
</dbReference>
<dbReference type="RefSeq" id="WP_091506517.1">
    <property type="nucleotide sequence ID" value="NZ_FOLE01000001.1"/>
</dbReference>
<gene>
    <name evidence="8" type="ORF">SAMN05421780_101436</name>
</gene>
<dbReference type="EC" id="4.1.2.25" evidence="6"/>
<evidence type="ECO:0000259" key="7">
    <source>
        <dbReference type="SMART" id="SM00905"/>
    </source>
</evidence>
<dbReference type="PANTHER" id="PTHR42844:SF1">
    <property type="entry name" value="DIHYDRONEOPTERIN ALDOLASE 1-RELATED"/>
    <property type="match status" value="1"/>
</dbReference>
<protein>
    <recommendedName>
        <fullName evidence="6">7,8-dihydroneopterin aldolase</fullName>
        <ecNumber evidence="6">4.1.2.25</ecNumber>
    </recommendedName>
</protein>
<evidence type="ECO:0000256" key="6">
    <source>
        <dbReference type="RuleBase" id="RU362079"/>
    </source>
</evidence>
<dbReference type="PANTHER" id="PTHR42844">
    <property type="entry name" value="DIHYDRONEOPTERIN ALDOLASE 1-RELATED"/>
    <property type="match status" value="1"/>
</dbReference>
<comment type="similarity">
    <text evidence="3 6">Belongs to the DHNA family.</text>
</comment>
<evidence type="ECO:0000313" key="8">
    <source>
        <dbReference type="EMBL" id="SFB77812.1"/>
    </source>
</evidence>
<keyword evidence="5 6" id="KW-0456">Lyase</keyword>
<dbReference type="SUPFAM" id="SSF55620">
    <property type="entry name" value="Tetrahydrobiopterin biosynthesis enzymes-like"/>
    <property type="match status" value="1"/>
</dbReference>
<dbReference type="STRING" id="927664.SAMN05421780_101436"/>
<dbReference type="InterPro" id="IPR006157">
    <property type="entry name" value="FolB_dom"/>
</dbReference>
<dbReference type="Pfam" id="PF02152">
    <property type="entry name" value="FolB"/>
    <property type="match status" value="1"/>
</dbReference>
<organism evidence="8 9">
    <name type="scientific">Flexibacter flexilis DSM 6793</name>
    <dbReference type="NCBI Taxonomy" id="927664"/>
    <lineage>
        <taxon>Bacteria</taxon>
        <taxon>Pseudomonadati</taxon>
        <taxon>Bacteroidota</taxon>
        <taxon>Cytophagia</taxon>
        <taxon>Cytophagales</taxon>
        <taxon>Flexibacteraceae</taxon>
        <taxon>Flexibacter</taxon>
    </lineage>
</organism>
<proteinExistence type="inferred from homology"/>
<comment type="catalytic activity">
    <reaction evidence="1 6">
        <text>7,8-dihydroneopterin = 6-hydroxymethyl-7,8-dihydropterin + glycolaldehyde</text>
        <dbReference type="Rhea" id="RHEA:10540"/>
        <dbReference type="ChEBI" id="CHEBI:17001"/>
        <dbReference type="ChEBI" id="CHEBI:17071"/>
        <dbReference type="ChEBI" id="CHEBI:44841"/>
        <dbReference type="EC" id="4.1.2.25"/>
    </reaction>
</comment>
<keyword evidence="4 6" id="KW-0289">Folate biosynthesis</keyword>
<dbReference type="NCBIfam" id="TIGR00526">
    <property type="entry name" value="folB_dom"/>
    <property type="match status" value="1"/>
</dbReference>
<dbReference type="GO" id="GO:0046656">
    <property type="term" value="P:folic acid biosynthetic process"/>
    <property type="evidence" value="ECO:0007669"/>
    <property type="project" value="UniProtKB-UniRule"/>
</dbReference>
<comment type="function">
    <text evidence="6">Catalyzes the conversion of 7,8-dihydroneopterin to 6-hydroxymethyl-7,8-dihydropterin.</text>
</comment>
<dbReference type="Gene3D" id="3.30.1130.10">
    <property type="match status" value="1"/>
</dbReference>
<sequence>MSDIIELEGLEFFAYHGFYDEEQKLGNRYSIDIRVEVNLQKAAKSDALADTVSYEQLYKIAASAMREPARLLETVAQRIIEAIYAQYPHIVACAVSVSKHNPPLGGVCAKARVTLCR</sequence>
<dbReference type="SMART" id="SM00905">
    <property type="entry name" value="FolB"/>
    <property type="match status" value="1"/>
</dbReference>
<dbReference type="UniPathway" id="UPA00077">
    <property type="reaction ID" value="UER00154"/>
</dbReference>
<evidence type="ECO:0000256" key="5">
    <source>
        <dbReference type="ARBA" id="ARBA00023239"/>
    </source>
</evidence>
<dbReference type="OrthoDB" id="9803748at2"/>
<evidence type="ECO:0000256" key="3">
    <source>
        <dbReference type="ARBA" id="ARBA00005708"/>
    </source>
</evidence>
<dbReference type="AlphaFoldDB" id="A0A1I1DTQ9"/>
<dbReference type="EMBL" id="FOLE01000001">
    <property type="protein sequence ID" value="SFB77812.1"/>
    <property type="molecule type" value="Genomic_DNA"/>
</dbReference>
<feature type="domain" description="Dihydroneopterin aldolase/epimerase" evidence="7">
    <location>
        <begin position="5"/>
        <end position="117"/>
    </location>
</feature>
<reference evidence="8 9" key="1">
    <citation type="submission" date="2016-10" db="EMBL/GenBank/DDBJ databases">
        <authorList>
            <person name="de Groot N.N."/>
        </authorList>
    </citation>
    <scope>NUCLEOTIDE SEQUENCE [LARGE SCALE GENOMIC DNA]</scope>
    <source>
        <strain evidence="8 9">DSM 6793</strain>
    </source>
</reference>
<name>A0A1I1DTQ9_9BACT</name>
<evidence type="ECO:0000256" key="1">
    <source>
        <dbReference type="ARBA" id="ARBA00001353"/>
    </source>
</evidence>
<comment type="pathway">
    <text evidence="2 6">Cofactor biosynthesis; tetrahydrofolate biosynthesis; 2-amino-4-hydroxy-6-hydroxymethyl-7,8-dihydropteridine diphosphate from 7,8-dihydroneopterin triphosphate: step 3/4.</text>
</comment>
<dbReference type="GO" id="GO:0004150">
    <property type="term" value="F:dihydroneopterin aldolase activity"/>
    <property type="evidence" value="ECO:0007669"/>
    <property type="project" value="UniProtKB-UniRule"/>
</dbReference>
<dbReference type="NCBIfam" id="TIGR00525">
    <property type="entry name" value="folB"/>
    <property type="match status" value="1"/>
</dbReference>
<dbReference type="GO" id="GO:0005737">
    <property type="term" value="C:cytoplasm"/>
    <property type="evidence" value="ECO:0007669"/>
    <property type="project" value="TreeGrafter"/>
</dbReference>
<evidence type="ECO:0000313" key="9">
    <source>
        <dbReference type="Proteomes" id="UP000199514"/>
    </source>
</evidence>
<keyword evidence="9" id="KW-1185">Reference proteome</keyword>